<feature type="region of interest" description="Disordered" evidence="9">
    <location>
        <begin position="182"/>
        <end position="255"/>
    </location>
</feature>
<dbReference type="InterPro" id="IPR013083">
    <property type="entry name" value="Znf_RING/FYVE/PHD"/>
</dbReference>
<dbReference type="PANTHER" id="PTHR36886">
    <property type="entry name" value="PROTEIN FRIGIDA-ESSENTIAL 1"/>
    <property type="match status" value="1"/>
</dbReference>
<evidence type="ECO:0000313" key="14">
    <source>
        <dbReference type="Proteomes" id="UP000297245"/>
    </source>
</evidence>
<dbReference type="PROSITE" id="PS51873">
    <property type="entry name" value="TRIAD"/>
    <property type="match status" value="1"/>
</dbReference>
<evidence type="ECO:0000256" key="5">
    <source>
        <dbReference type="ARBA" id="ARBA00022786"/>
    </source>
</evidence>
<feature type="domain" description="C3H1-type" evidence="11">
    <location>
        <begin position="4"/>
        <end position="31"/>
    </location>
</feature>
<evidence type="ECO:0000256" key="6">
    <source>
        <dbReference type="ARBA" id="ARBA00022833"/>
    </source>
</evidence>
<feature type="domain" description="C3H1-type" evidence="11">
    <location>
        <begin position="862"/>
        <end position="884"/>
    </location>
</feature>
<evidence type="ECO:0000256" key="9">
    <source>
        <dbReference type="SAM" id="MobiDB-lite"/>
    </source>
</evidence>
<keyword evidence="6 8" id="KW-0862">Zinc</keyword>
<dbReference type="InterPro" id="IPR012677">
    <property type="entry name" value="Nucleotide-bd_a/b_plait_sf"/>
</dbReference>
<dbReference type="InterPro" id="IPR044066">
    <property type="entry name" value="TRIAD_supradom"/>
</dbReference>
<evidence type="ECO:0000256" key="7">
    <source>
        <dbReference type="PROSITE-ProRule" id="PRU00176"/>
    </source>
</evidence>
<keyword evidence="14" id="KW-1185">Reference proteome</keyword>
<feature type="domain" description="C3H1-type" evidence="11">
    <location>
        <begin position="320"/>
        <end position="348"/>
    </location>
</feature>
<dbReference type="InterPro" id="IPR052650">
    <property type="entry name" value="Zinc_finger_CCCH"/>
</dbReference>
<feature type="zinc finger region" description="C3H1-type" evidence="8">
    <location>
        <begin position="380"/>
        <end position="407"/>
    </location>
</feature>
<feature type="domain" description="C3H1-type" evidence="11">
    <location>
        <begin position="450"/>
        <end position="477"/>
    </location>
</feature>
<feature type="zinc finger region" description="C3H1-type" evidence="8">
    <location>
        <begin position="320"/>
        <end position="348"/>
    </location>
</feature>
<feature type="compositionally biased region" description="Basic and acidic residues" evidence="9">
    <location>
        <begin position="910"/>
        <end position="921"/>
    </location>
</feature>
<dbReference type="Gene3D" id="3.30.70.330">
    <property type="match status" value="1"/>
</dbReference>
<dbReference type="Gene3D" id="3.30.1370.210">
    <property type="match status" value="2"/>
</dbReference>
<feature type="compositionally biased region" description="Low complexity" evidence="9">
    <location>
        <begin position="146"/>
        <end position="165"/>
    </location>
</feature>
<feature type="compositionally biased region" description="Basic and acidic residues" evidence="9">
    <location>
        <begin position="612"/>
        <end position="625"/>
    </location>
</feature>
<feature type="domain" description="RRM" evidence="10">
    <location>
        <begin position="953"/>
        <end position="1027"/>
    </location>
</feature>
<dbReference type="InterPro" id="IPR036855">
    <property type="entry name" value="Znf_CCCH_sf"/>
</dbReference>
<dbReference type="EMBL" id="ML179124">
    <property type="protein sequence ID" value="THU99105.1"/>
    <property type="molecule type" value="Genomic_DNA"/>
</dbReference>
<feature type="compositionally biased region" description="Low complexity" evidence="9">
    <location>
        <begin position="186"/>
        <end position="196"/>
    </location>
</feature>
<evidence type="ECO:0000256" key="3">
    <source>
        <dbReference type="ARBA" id="ARBA00022737"/>
    </source>
</evidence>
<feature type="zinc finger region" description="C3H1-type" evidence="8">
    <location>
        <begin position="408"/>
        <end position="434"/>
    </location>
</feature>
<feature type="zinc finger region" description="C3H1-type" evidence="8">
    <location>
        <begin position="862"/>
        <end position="884"/>
    </location>
</feature>
<evidence type="ECO:0000313" key="13">
    <source>
        <dbReference type="EMBL" id="THU99105.1"/>
    </source>
</evidence>
<feature type="region of interest" description="Disordered" evidence="9">
    <location>
        <begin position="892"/>
        <end position="921"/>
    </location>
</feature>
<dbReference type="Gene3D" id="3.30.40.10">
    <property type="entry name" value="Zinc/RING finger domain, C3HC4 (zinc finger)"/>
    <property type="match status" value="1"/>
</dbReference>
<organism evidence="13 14">
    <name type="scientific">Dendrothele bispora (strain CBS 962.96)</name>
    <dbReference type="NCBI Taxonomy" id="1314807"/>
    <lineage>
        <taxon>Eukaryota</taxon>
        <taxon>Fungi</taxon>
        <taxon>Dikarya</taxon>
        <taxon>Basidiomycota</taxon>
        <taxon>Agaricomycotina</taxon>
        <taxon>Agaricomycetes</taxon>
        <taxon>Agaricomycetidae</taxon>
        <taxon>Agaricales</taxon>
        <taxon>Agaricales incertae sedis</taxon>
        <taxon>Dendrothele</taxon>
    </lineage>
</organism>
<sequence length="1553" mass="171921">MSKLESRPLCSFFQIGACKKGHTCKFSHAPSKPASVAICQSHLKGECTSGDKCINVHEVQDQPSNFLSKTPGSPSVAASRKNSLSSTYLPDIQSQVPSTKKEIPCAFFAKGTCNKGDTCKYSHTRTNTLATSPPLLSALSTPSLHQIPEDLSQPSNSSSTSSDSDATLNEPESRGLLLHVPDHSTTEQSPSPETSQGSQSDGDLDKNDLATHLSHSGEEHSAESNSPRENTSPTTDVPTQESPITTEPSEKHNVYPTPLTVNWAGWAPPYVDPNSQNSHLPPPVMNPYMQYMHPAYMHPYPMQMVLPPPPTISSVPSSFTESQPLCQYLTQLGGCPLGARCMFRHTLTPEEFEAAKGKKNKVQAPLSGTTESSQPGEINQRKLPTCIFFVKGECNKGDLCPFDHGDSSAPQKCLFYGNGKCRNGKACPYLHEDGEEKRSWRESVSAPQAARKTFPCKYFAEGNCRKGEICTFAHDAPVQGTSDSTDYSGGDGWDTPGSFNDSSWNAKGTTANQWNDSTEGGSWGNQKTEGWSNDDDGGSQWGKAWEDSDSRGNSGWGNDDQSHKSGAWGSTHDFDKSDRNRGKNKSWSNDLGVGEEKGKEWGRDSQRRRRGREADNQVEGRENPGERGFNTINSRRGSHNSTSSPNPRNVWSSPRDERSWSTPSYTDRIASKPNGTSWSTTPQDEITSKNSRSQFEPIPELPKTSIEQEYLDATSDPNRWDFPAGETSTVVGSRSSQAASATPVSRNFTPDIPAQQYQDIDTRASEDQEDFGTLPADVSPIVSASPDAPDAQQDSTEADIQQRSLQVEVGDAQSGAELENSEPQPTLSSWADDEDDKTWAPTMWTQEEINEDQGTAEDFNRQCLRFAQGYCPYGDSCRYLHIPQDDLAPEDSVSMAQNTDSPESECADTVLEKTPRSELSHVPTSRELELFQCQAVFGIGASCTKLCTPSESSTLHFTNLPFQASDEAIRELVEPFGNIDGIHMDYTSDSASARAELSSYEEAAEAASQLNGTDFQCTKLSVRLETSAPVEYNWQPDNNSRFVRITYPTPCRLAWAYYNSISEAKAAVKEADGKLLNGRKISVSFPERIRKSQTHSFPVMVDNLPVSADKTAVSKFLSQLDAKPPNTFHVNVQTYSRTEEISDEFRRVAETYGRIEDIVEVPYEEKDSRATTLIRYAEEEAAVNAVTHLHNTTHDILGKNKISVKHAYFHKHTLPLKRAVPIQTELNELKTCLEQDGCIIQCESSEDEFHVILCCPPDPRVFVRAKSKLAPLMQGKILLNDVGEPLWDDYFDHPSSTKHLEKLNDKNKFILRDFWNHYVLVLGDLESARQSLLKLLKSVGEQQFTIDVSEDGFLAGLLNGGLRELENTGIGPNKVELDLHRKSLLVRGPIDLSLTIDQKVNEFRQTTVNDETACTICSLSATDPITLQCAHKYCKQCLLLYFRSMISPKFRLLRCLGVHGDDSSCDLDIPFHILQSLLSEEEQGSLFEYSFLQFIHSNTEQYRLCPSSCPMVYRVGRPGTVLYCSICAMWICTHCHVELHEGLSCAEYAAAIC</sequence>
<dbReference type="GO" id="GO:0016740">
    <property type="term" value="F:transferase activity"/>
    <property type="evidence" value="ECO:0007669"/>
    <property type="project" value="UniProtKB-KW"/>
</dbReference>
<evidence type="ECO:0000256" key="8">
    <source>
        <dbReference type="PROSITE-ProRule" id="PRU00723"/>
    </source>
</evidence>
<dbReference type="InterPro" id="IPR017907">
    <property type="entry name" value="Znf_RING_CS"/>
</dbReference>
<keyword evidence="2 8" id="KW-0479">Metal-binding</keyword>
<dbReference type="SUPFAM" id="SSF57850">
    <property type="entry name" value="RING/U-box"/>
    <property type="match status" value="2"/>
</dbReference>
<dbReference type="SMART" id="SM00356">
    <property type="entry name" value="ZnF_C3H1"/>
    <property type="match status" value="8"/>
</dbReference>
<evidence type="ECO:0000259" key="12">
    <source>
        <dbReference type="PROSITE" id="PS51873"/>
    </source>
</evidence>
<dbReference type="GO" id="GO:0003723">
    <property type="term" value="F:RNA binding"/>
    <property type="evidence" value="ECO:0007669"/>
    <property type="project" value="UniProtKB-UniRule"/>
</dbReference>
<feature type="zinc finger region" description="C3H1-type" evidence="8">
    <location>
        <begin position="4"/>
        <end position="31"/>
    </location>
</feature>
<keyword evidence="3" id="KW-0677">Repeat</keyword>
<dbReference type="PROSITE" id="PS50102">
    <property type="entry name" value="RRM"/>
    <property type="match status" value="1"/>
</dbReference>
<feature type="compositionally biased region" description="Basic and acidic residues" evidence="9">
    <location>
        <begin position="203"/>
        <end position="222"/>
    </location>
</feature>
<evidence type="ECO:0000256" key="2">
    <source>
        <dbReference type="ARBA" id="ARBA00022723"/>
    </source>
</evidence>
<dbReference type="CDD" id="cd20335">
    <property type="entry name" value="BRcat_RBR"/>
    <property type="match status" value="1"/>
</dbReference>
<dbReference type="SUPFAM" id="SSF54928">
    <property type="entry name" value="RNA-binding domain, RBD"/>
    <property type="match status" value="2"/>
</dbReference>
<keyword evidence="7" id="KW-0694">RNA-binding</keyword>
<dbReference type="OrthoDB" id="1431934at2759"/>
<dbReference type="Pfam" id="PF00097">
    <property type="entry name" value="zf-C3HC4"/>
    <property type="match status" value="1"/>
</dbReference>
<feature type="domain" description="RING-type" evidence="12">
    <location>
        <begin position="1410"/>
        <end position="1553"/>
    </location>
</feature>
<dbReference type="InterPro" id="IPR018957">
    <property type="entry name" value="Znf_C3HC4_RING-type"/>
</dbReference>
<feature type="region of interest" description="Disordered" evidence="9">
    <location>
        <begin position="146"/>
        <end position="170"/>
    </location>
</feature>
<evidence type="ECO:0008006" key="15">
    <source>
        <dbReference type="Google" id="ProtNLM"/>
    </source>
</evidence>
<keyword evidence="4 8" id="KW-0863">Zinc-finger</keyword>
<feature type="compositionally biased region" description="Polar residues" evidence="9">
    <location>
        <begin position="673"/>
        <end position="694"/>
    </location>
</feature>
<dbReference type="SUPFAM" id="SSF90229">
    <property type="entry name" value="CCCH zinc finger"/>
    <property type="match status" value="2"/>
</dbReference>
<feature type="domain" description="C3H1-type" evidence="11">
    <location>
        <begin position="33"/>
        <end position="60"/>
    </location>
</feature>
<feature type="compositionally biased region" description="Polar residues" evidence="9">
    <location>
        <begin position="366"/>
        <end position="377"/>
    </location>
</feature>
<dbReference type="PROSITE" id="PS50103">
    <property type="entry name" value="ZF_C3H1"/>
    <property type="match status" value="8"/>
</dbReference>
<feature type="compositionally biased region" description="Polar residues" evidence="9">
    <location>
        <begin position="726"/>
        <end position="748"/>
    </location>
</feature>
<feature type="zinc finger region" description="C3H1-type" evidence="8">
    <location>
        <begin position="99"/>
        <end position="126"/>
    </location>
</feature>
<evidence type="ECO:0000256" key="4">
    <source>
        <dbReference type="ARBA" id="ARBA00022771"/>
    </source>
</evidence>
<dbReference type="InterPro" id="IPR000504">
    <property type="entry name" value="RRM_dom"/>
</dbReference>
<protein>
    <recommendedName>
        <fullName evidence="15">RING-type E3 ubiquitin transferase</fullName>
    </recommendedName>
</protein>
<feature type="domain" description="C3H1-type" evidence="11">
    <location>
        <begin position="99"/>
        <end position="126"/>
    </location>
</feature>
<dbReference type="Gene3D" id="4.10.1000.10">
    <property type="entry name" value="Zinc finger, CCCH-type"/>
    <property type="match status" value="2"/>
</dbReference>
<evidence type="ECO:0000259" key="11">
    <source>
        <dbReference type="PROSITE" id="PS50103"/>
    </source>
</evidence>
<accession>A0A4V6T5I2</accession>
<feature type="zinc finger region" description="C3H1-type" evidence="8">
    <location>
        <begin position="450"/>
        <end position="477"/>
    </location>
</feature>
<name>A0A4V6T5I2_DENBC</name>
<dbReference type="Proteomes" id="UP000297245">
    <property type="component" value="Unassembled WGS sequence"/>
</dbReference>
<dbReference type="InterPro" id="IPR035979">
    <property type="entry name" value="RBD_domain_sf"/>
</dbReference>
<feature type="compositionally biased region" description="Polar residues" evidence="9">
    <location>
        <begin position="792"/>
        <end position="805"/>
    </location>
</feature>
<dbReference type="Pfam" id="PF00642">
    <property type="entry name" value="zf-CCCH"/>
    <property type="match status" value="5"/>
</dbReference>
<evidence type="ECO:0000256" key="1">
    <source>
        <dbReference type="ARBA" id="ARBA00022679"/>
    </source>
</evidence>
<feature type="compositionally biased region" description="Polar residues" evidence="9">
    <location>
        <begin position="223"/>
        <end position="247"/>
    </location>
</feature>
<reference evidence="13 14" key="1">
    <citation type="journal article" date="2019" name="Nat. Ecol. Evol.">
        <title>Megaphylogeny resolves global patterns of mushroom evolution.</title>
        <authorList>
            <person name="Varga T."/>
            <person name="Krizsan K."/>
            <person name="Foldi C."/>
            <person name="Dima B."/>
            <person name="Sanchez-Garcia M."/>
            <person name="Sanchez-Ramirez S."/>
            <person name="Szollosi G.J."/>
            <person name="Szarkandi J.G."/>
            <person name="Papp V."/>
            <person name="Albert L."/>
            <person name="Andreopoulos W."/>
            <person name="Angelini C."/>
            <person name="Antonin V."/>
            <person name="Barry K.W."/>
            <person name="Bougher N.L."/>
            <person name="Buchanan P."/>
            <person name="Buyck B."/>
            <person name="Bense V."/>
            <person name="Catcheside P."/>
            <person name="Chovatia M."/>
            <person name="Cooper J."/>
            <person name="Damon W."/>
            <person name="Desjardin D."/>
            <person name="Finy P."/>
            <person name="Geml J."/>
            <person name="Haridas S."/>
            <person name="Hughes K."/>
            <person name="Justo A."/>
            <person name="Karasinski D."/>
            <person name="Kautmanova I."/>
            <person name="Kiss B."/>
            <person name="Kocsube S."/>
            <person name="Kotiranta H."/>
            <person name="LaButti K.M."/>
            <person name="Lechner B.E."/>
            <person name="Liimatainen K."/>
            <person name="Lipzen A."/>
            <person name="Lukacs Z."/>
            <person name="Mihaltcheva S."/>
            <person name="Morgado L.N."/>
            <person name="Niskanen T."/>
            <person name="Noordeloos M.E."/>
            <person name="Ohm R.A."/>
            <person name="Ortiz-Santana B."/>
            <person name="Ovrebo C."/>
            <person name="Racz N."/>
            <person name="Riley R."/>
            <person name="Savchenko A."/>
            <person name="Shiryaev A."/>
            <person name="Soop K."/>
            <person name="Spirin V."/>
            <person name="Szebenyi C."/>
            <person name="Tomsovsky M."/>
            <person name="Tulloss R.E."/>
            <person name="Uehling J."/>
            <person name="Grigoriev I.V."/>
            <person name="Vagvolgyi C."/>
            <person name="Papp T."/>
            <person name="Martin F.M."/>
            <person name="Miettinen O."/>
            <person name="Hibbett D.S."/>
            <person name="Nagy L.G."/>
        </authorList>
    </citation>
    <scope>NUCLEOTIDE SEQUENCE [LARGE SCALE GENOMIC DNA]</scope>
    <source>
        <strain evidence="13 14">CBS 962.96</strain>
    </source>
</reference>
<feature type="compositionally biased region" description="Polar residues" evidence="9">
    <location>
        <begin position="497"/>
        <end position="531"/>
    </location>
</feature>
<feature type="region of interest" description="Disordered" evidence="9">
    <location>
        <begin position="354"/>
        <end position="377"/>
    </location>
</feature>
<proteinExistence type="predicted"/>
<feature type="region of interest" description="Disordered" evidence="9">
    <location>
        <begin position="481"/>
        <end position="835"/>
    </location>
</feature>
<dbReference type="InterPro" id="IPR000571">
    <property type="entry name" value="Znf_CCCH"/>
</dbReference>
<feature type="compositionally biased region" description="Basic and acidic residues" evidence="9">
    <location>
        <begin position="594"/>
        <end position="605"/>
    </location>
</feature>
<feature type="zinc finger region" description="C3H1-type" evidence="8">
    <location>
        <begin position="33"/>
        <end position="60"/>
    </location>
</feature>
<feature type="compositionally biased region" description="Basic and acidic residues" evidence="9">
    <location>
        <begin position="572"/>
        <end position="581"/>
    </location>
</feature>
<gene>
    <name evidence="13" type="ORF">K435DRAFT_508318</name>
</gene>
<keyword evidence="5" id="KW-0833">Ubl conjugation pathway</keyword>
<feature type="compositionally biased region" description="Polar residues" evidence="9">
    <location>
        <begin position="630"/>
        <end position="652"/>
    </location>
</feature>
<feature type="domain" description="C3H1-type" evidence="11">
    <location>
        <begin position="380"/>
        <end position="407"/>
    </location>
</feature>
<dbReference type="GO" id="GO:0008270">
    <property type="term" value="F:zinc ion binding"/>
    <property type="evidence" value="ECO:0007669"/>
    <property type="project" value="UniProtKB-KW"/>
</dbReference>
<dbReference type="SMART" id="SM00360">
    <property type="entry name" value="RRM"/>
    <property type="match status" value="2"/>
</dbReference>
<dbReference type="PROSITE" id="PS00518">
    <property type="entry name" value="ZF_RING_1"/>
    <property type="match status" value="1"/>
</dbReference>
<keyword evidence="1" id="KW-0808">Transferase</keyword>
<evidence type="ECO:0000259" key="10">
    <source>
        <dbReference type="PROSITE" id="PS50102"/>
    </source>
</evidence>
<dbReference type="PANTHER" id="PTHR36886:SF8">
    <property type="entry name" value="ZINC FINGER CCCH DOMAIN-CONTAINING PROTEIN 38"/>
    <property type="match status" value="1"/>
</dbReference>
<dbReference type="CDD" id="cd00590">
    <property type="entry name" value="RRM_SF"/>
    <property type="match status" value="2"/>
</dbReference>
<dbReference type="Pfam" id="PF14608">
    <property type="entry name" value="zf-CCCH_2"/>
    <property type="match status" value="2"/>
</dbReference>
<feature type="domain" description="C3H1-type" evidence="11">
    <location>
        <begin position="408"/>
        <end position="434"/>
    </location>
</feature>